<dbReference type="AlphaFoldDB" id="A0AAV9VEU1"/>
<evidence type="ECO:0000313" key="3">
    <source>
        <dbReference type="EMBL" id="KAK6358285.1"/>
    </source>
</evidence>
<organism evidence="3 4">
    <name type="scientific">Orbilia blumenaviensis</name>
    <dbReference type="NCBI Taxonomy" id="1796055"/>
    <lineage>
        <taxon>Eukaryota</taxon>
        <taxon>Fungi</taxon>
        <taxon>Dikarya</taxon>
        <taxon>Ascomycota</taxon>
        <taxon>Pezizomycotina</taxon>
        <taxon>Orbiliomycetes</taxon>
        <taxon>Orbiliales</taxon>
        <taxon>Orbiliaceae</taxon>
        <taxon>Orbilia</taxon>
    </lineage>
</organism>
<dbReference type="InterPro" id="IPR015797">
    <property type="entry name" value="NUDIX_hydrolase-like_dom_sf"/>
</dbReference>
<accession>A0AAV9VEU1</accession>
<dbReference type="Proteomes" id="UP001373714">
    <property type="component" value="Unassembled WGS sequence"/>
</dbReference>
<sequence>MANQTYYPTTHLTESAGCTLFHLPTRKICLLNITPQNSNKTQQKNIITLPKGRRNLNESRKEAAIRETTEETGYKCSLLLVKMGTRLTFPEDDEDIRDRVRVVEGCTESFYMQFRRVGREDEGRVKVVWWFLGVVDEEDYVRKEGEGWDGVIKGGVGVEWRGYEDAIGELTYESDVEVVKAAWRILEDTVGGRA</sequence>
<dbReference type="PROSITE" id="PS51462">
    <property type="entry name" value="NUDIX"/>
    <property type="match status" value="1"/>
</dbReference>
<dbReference type="GO" id="GO:0016787">
    <property type="term" value="F:hydrolase activity"/>
    <property type="evidence" value="ECO:0007669"/>
    <property type="project" value="UniProtKB-KW"/>
</dbReference>
<dbReference type="EMBL" id="JAVHNS010000004">
    <property type="protein sequence ID" value="KAK6358285.1"/>
    <property type="molecule type" value="Genomic_DNA"/>
</dbReference>
<evidence type="ECO:0000313" key="4">
    <source>
        <dbReference type="Proteomes" id="UP001373714"/>
    </source>
</evidence>
<evidence type="ECO:0000259" key="2">
    <source>
        <dbReference type="PROSITE" id="PS51462"/>
    </source>
</evidence>
<reference evidence="3 4" key="1">
    <citation type="submission" date="2019-10" db="EMBL/GenBank/DDBJ databases">
        <authorList>
            <person name="Palmer J.M."/>
        </authorList>
    </citation>
    <scope>NUCLEOTIDE SEQUENCE [LARGE SCALE GENOMIC DNA]</scope>
    <source>
        <strain evidence="3 4">TWF730</strain>
    </source>
</reference>
<dbReference type="InterPro" id="IPR020084">
    <property type="entry name" value="NUDIX_hydrolase_CS"/>
</dbReference>
<comment type="caution">
    <text evidence="3">The sequence shown here is derived from an EMBL/GenBank/DDBJ whole genome shotgun (WGS) entry which is preliminary data.</text>
</comment>
<keyword evidence="1" id="KW-0378">Hydrolase</keyword>
<dbReference type="InterPro" id="IPR000086">
    <property type="entry name" value="NUDIX_hydrolase_dom"/>
</dbReference>
<proteinExistence type="predicted"/>
<dbReference type="Pfam" id="PF00293">
    <property type="entry name" value="NUDIX"/>
    <property type="match status" value="1"/>
</dbReference>
<feature type="domain" description="Nudix hydrolase" evidence="2">
    <location>
        <begin position="11"/>
        <end position="153"/>
    </location>
</feature>
<dbReference type="PROSITE" id="PS00893">
    <property type="entry name" value="NUDIX_BOX"/>
    <property type="match status" value="1"/>
</dbReference>
<protein>
    <recommendedName>
        <fullName evidence="2">Nudix hydrolase domain-containing protein</fullName>
    </recommendedName>
</protein>
<dbReference type="SUPFAM" id="SSF55811">
    <property type="entry name" value="Nudix"/>
    <property type="match status" value="1"/>
</dbReference>
<keyword evidence="4" id="KW-1185">Reference proteome</keyword>
<dbReference type="Gene3D" id="3.90.79.10">
    <property type="entry name" value="Nucleoside Triphosphate Pyrophosphohydrolase"/>
    <property type="match status" value="1"/>
</dbReference>
<name>A0AAV9VEU1_9PEZI</name>
<evidence type="ECO:0000256" key="1">
    <source>
        <dbReference type="ARBA" id="ARBA00022801"/>
    </source>
</evidence>
<gene>
    <name evidence="3" type="ORF">TWF730_007634</name>
</gene>